<gene>
    <name evidence="1" type="ORF">RCL2_001660100</name>
</gene>
<comment type="caution">
    <text evidence="1">The sequence shown here is derived from an EMBL/GenBank/DDBJ whole genome shotgun (WGS) entry which is preliminary data.</text>
</comment>
<dbReference type="Proteomes" id="UP000615446">
    <property type="component" value="Unassembled WGS sequence"/>
</dbReference>
<organism evidence="1 2">
    <name type="scientific">Rhizophagus clarus</name>
    <dbReference type="NCBI Taxonomy" id="94130"/>
    <lineage>
        <taxon>Eukaryota</taxon>
        <taxon>Fungi</taxon>
        <taxon>Fungi incertae sedis</taxon>
        <taxon>Mucoromycota</taxon>
        <taxon>Glomeromycotina</taxon>
        <taxon>Glomeromycetes</taxon>
        <taxon>Glomerales</taxon>
        <taxon>Glomeraceae</taxon>
        <taxon>Rhizophagus</taxon>
    </lineage>
</organism>
<evidence type="ECO:0000313" key="1">
    <source>
        <dbReference type="EMBL" id="GES89713.1"/>
    </source>
</evidence>
<reference evidence="1" key="1">
    <citation type="submission" date="2019-10" db="EMBL/GenBank/DDBJ databases">
        <title>Conservation and host-specific expression of non-tandemly repeated heterogenous ribosome RNA gene in arbuscular mycorrhizal fungi.</title>
        <authorList>
            <person name="Maeda T."/>
            <person name="Kobayashi Y."/>
            <person name="Nakagawa T."/>
            <person name="Ezawa T."/>
            <person name="Yamaguchi K."/>
            <person name="Bino T."/>
            <person name="Nishimoto Y."/>
            <person name="Shigenobu S."/>
            <person name="Kawaguchi M."/>
        </authorList>
    </citation>
    <scope>NUCLEOTIDE SEQUENCE</scope>
    <source>
        <strain evidence="1">HR1</strain>
    </source>
</reference>
<evidence type="ECO:0000313" key="2">
    <source>
        <dbReference type="Proteomes" id="UP000615446"/>
    </source>
</evidence>
<proteinExistence type="predicted"/>
<protein>
    <submittedName>
        <fullName evidence="1">Uncharacterized protein</fullName>
    </submittedName>
</protein>
<dbReference type="EMBL" id="BLAL01000191">
    <property type="protein sequence ID" value="GES89713.1"/>
    <property type="molecule type" value="Genomic_DNA"/>
</dbReference>
<accession>A0A8H3LQS3</accession>
<dbReference type="AlphaFoldDB" id="A0A8H3LQS3"/>
<name>A0A8H3LQS3_9GLOM</name>
<sequence>MLTDCKNFEALYNLNWNVKFRKDNILIDWKKTLFTLSSSTYDINSTSFEELLLKSFKIKLFMNKLLTLEHTETYFYYLYSDANCFLCGDSLEDLSHIWLCPEVIRVTQHEILSLPIWNLSSSDIQVTFIDILRGFISHSLSKLLERFLSSFQVEALLKNLSN</sequence>